<evidence type="ECO:0000313" key="2">
    <source>
        <dbReference type="Proteomes" id="UP001206483"/>
    </source>
</evidence>
<dbReference type="InterPro" id="IPR005560">
    <property type="entry name" value="Csp_YhjQ"/>
</dbReference>
<organism evidence="1 2">
    <name type="scientific">Kitasatospora paracochleata</name>
    <dbReference type="NCBI Taxonomy" id="58354"/>
    <lineage>
        <taxon>Bacteria</taxon>
        <taxon>Bacillati</taxon>
        <taxon>Actinomycetota</taxon>
        <taxon>Actinomycetes</taxon>
        <taxon>Kitasatosporales</taxon>
        <taxon>Streptomycetaceae</taxon>
        <taxon>Kitasatospora</taxon>
    </lineage>
</organism>
<evidence type="ECO:0000313" key="1">
    <source>
        <dbReference type="EMBL" id="MCP2311602.1"/>
    </source>
</evidence>
<dbReference type="Gene3D" id="1.20.1270.360">
    <property type="match status" value="1"/>
</dbReference>
<keyword evidence="2" id="KW-1185">Reference proteome</keyword>
<accession>A0ABT1J2G9</accession>
<name>A0ABT1J2G9_9ACTN</name>
<reference evidence="1 2" key="1">
    <citation type="submission" date="2022-06" db="EMBL/GenBank/DDBJ databases">
        <title>Sequencing the genomes of 1000 actinobacteria strains.</title>
        <authorList>
            <person name="Klenk H.-P."/>
        </authorList>
    </citation>
    <scope>NUCLEOTIDE SEQUENCE [LARGE SCALE GENOMIC DNA]</scope>
    <source>
        <strain evidence="1 2">DSM 41656</strain>
    </source>
</reference>
<dbReference type="EMBL" id="JAMZDX010000004">
    <property type="protein sequence ID" value="MCP2311602.1"/>
    <property type="molecule type" value="Genomic_DNA"/>
</dbReference>
<proteinExistence type="predicted"/>
<protein>
    <submittedName>
        <fullName evidence="1">Uncharacterized protein</fullName>
    </submittedName>
</protein>
<comment type="caution">
    <text evidence="1">The sequence shown here is derived from an EMBL/GenBank/DDBJ whole genome shotgun (WGS) entry which is preliminary data.</text>
</comment>
<dbReference type="Proteomes" id="UP001206483">
    <property type="component" value="Unassembled WGS sequence"/>
</dbReference>
<dbReference type="RefSeq" id="WP_253800188.1">
    <property type="nucleotide sequence ID" value="NZ_BAAAUB010000002.1"/>
</dbReference>
<gene>
    <name evidence="1" type="ORF">FHR36_004765</name>
</gene>
<dbReference type="Pfam" id="PF03860">
    <property type="entry name" value="Csp"/>
    <property type="match status" value="1"/>
</dbReference>
<sequence>MNQTIDIPGHTAFVLPDRDALVSAAAVLQQCEEAVTGCASAVFDEPEPIELLSEVCRDMDCADVLAVTRRVLTRRSDPDPELLRAQLAACLVALRLSHELCSSHAEDYPQARTCSNATVRGIETCRRLLGELSS</sequence>